<gene>
    <name evidence="1" type="ORF">OJF2_72460</name>
</gene>
<keyword evidence="2" id="KW-1185">Reference proteome</keyword>
<dbReference type="OrthoDB" id="264491at2"/>
<proteinExistence type="predicted"/>
<protein>
    <submittedName>
        <fullName evidence="1">Uncharacterized protein</fullName>
    </submittedName>
</protein>
<organism evidence="1 2">
    <name type="scientific">Aquisphaera giovannonii</name>
    <dbReference type="NCBI Taxonomy" id="406548"/>
    <lineage>
        <taxon>Bacteria</taxon>
        <taxon>Pseudomonadati</taxon>
        <taxon>Planctomycetota</taxon>
        <taxon>Planctomycetia</taxon>
        <taxon>Isosphaerales</taxon>
        <taxon>Isosphaeraceae</taxon>
        <taxon>Aquisphaera</taxon>
    </lineage>
</organism>
<dbReference type="KEGG" id="agv:OJF2_72460"/>
<dbReference type="AlphaFoldDB" id="A0A5B9WFH7"/>
<accession>A0A5B9WFH7</accession>
<dbReference type="Proteomes" id="UP000324233">
    <property type="component" value="Chromosome"/>
</dbReference>
<name>A0A5B9WFH7_9BACT</name>
<dbReference type="EMBL" id="CP042997">
    <property type="protein sequence ID" value="QEH38640.1"/>
    <property type="molecule type" value="Genomic_DNA"/>
</dbReference>
<sequence length="231" mass="24475">MPFDQSSITDVRPPVWDGSALHLEWSSTAPDGTYFQVYVGRVLSWYGTSRWVAVPMPTSRVRIDIGAVGPGEQATDFGAMLATAPADRAYLSWLGGSYLDPSGDDDIAGFRIYGEIAPGVGIDYTDALDEIPAYPGGILTDGFGLGGFGLGGFGRAASSYEWTSQSLRSGTWSFAVVSFDAAGNCGTPAITSATIQSPPRPPAAFPDGTRLKASYDPTTRRVTLNWLESPS</sequence>
<evidence type="ECO:0000313" key="1">
    <source>
        <dbReference type="EMBL" id="QEH38640.1"/>
    </source>
</evidence>
<dbReference type="RefSeq" id="WP_148598060.1">
    <property type="nucleotide sequence ID" value="NZ_CP042997.1"/>
</dbReference>
<reference evidence="1 2" key="1">
    <citation type="submission" date="2019-08" db="EMBL/GenBank/DDBJ databases">
        <title>Deep-cultivation of Planctomycetes and their phenomic and genomic characterization uncovers novel biology.</title>
        <authorList>
            <person name="Wiegand S."/>
            <person name="Jogler M."/>
            <person name="Boedeker C."/>
            <person name="Pinto D."/>
            <person name="Vollmers J."/>
            <person name="Rivas-Marin E."/>
            <person name="Kohn T."/>
            <person name="Peeters S.H."/>
            <person name="Heuer A."/>
            <person name="Rast P."/>
            <person name="Oberbeckmann S."/>
            <person name="Bunk B."/>
            <person name="Jeske O."/>
            <person name="Meyerdierks A."/>
            <person name="Storesund J.E."/>
            <person name="Kallscheuer N."/>
            <person name="Luecker S."/>
            <person name="Lage O.M."/>
            <person name="Pohl T."/>
            <person name="Merkel B.J."/>
            <person name="Hornburger P."/>
            <person name="Mueller R.-W."/>
            <person name="Bruemmer F."/>
            <person name="Labrenz M."/>
            <person name="Spormann A.M."/>
            <person name="Op den Camp H."/>
            <person name="Overmann J."/>
            <person name="Amann R."/>
            <person name="Jetten M.S.M."/>
            <person name="Mascher T."/>
            <person name="Medema M.H."/>
            <person name="Devos D.P."/>
            <person name="Kaster A.-K."/>
            <person name="Ovreas L."/>
            <person name="Rohde M."/>
            <person name="Galperin M.Y."/>
            <person name="Jogler C."/>
        </authorList>
    </citation>
    <scope>NUCLEOTIDE SEQUENCE [LARGE SCALE GENOMIC DNA]</scope>
    <source>
        <strain evidence="1 2">OJF2</strain>
    </source>
</reference>
<evidence type="ECO:0000313" key="2">
    <source>
        <dbReference type="Proteomes" id="UP000324233"/>
    </source>
</evidence>